<dbReference type="AlphaFoldDB" id="A0A6H0XRG3"/>
<feature type="region of interest" description="Disordered" evidence="1">
    <location>
        <begin position="111"/>
        <end position="135"/>
    </location>
</feature>
<dbReference type="Proteomes" id="UP000503462">
    <property type="component" value="Chromosome 2"/>
</dbReference>
<name>A0A6H0XRG3_9PEZI</name>
<protein>
    <submittedName>
        <fullName evidence="2">Uncharacterized protein</fullName>
    </submittedName>
</protein>
<accession>A0A6H0XRG3</accession>
<gene>
    <name evidence="2" type="ORF">AMS68_002864</name>
</gene>
<feature type="region of interest" description="Disordered" evidence="1">
    <location>
        <begin position="1"/>
        <end position="21"/>
    </location>
</feature>
<organism evidence="2 3">
    <name type="scientific">Peltaster fructicola</name>
    <dbReference type="NCBI Taxonomy" id="286661"/>
    <lineage>
        <taxon>Eukaryota</taxon>
        <taxon>Fungi</taxon>
        <taxon>Dikarya</taxon>
        <taxon>Ascomycota</taxon>
        <taxon>Pezizomycotina</taxon>
        <taxon>Dothideomycetes</taxon>
        <taxon>Dothideomycetes incertae sedis</taxon>
        <taxon>Peltaster</taxon>
    </lineage>
</organism>
<evidence type="ECO:0000256" key="1">
    <source>
        <dbReference type="SAM" id="MobiDB-lite"/>
    </source>
</evidence>
<keyword evidence="3" id="KW-1185">Reference proteome</keyword>
<proteinExistence type="predicted"/>
<evidence type="ECO:0000313" key="3">
    <source>
        <dbReference type="Proteomes" id="UP000503462"/>
    </source>
</evidence>
<dbReference type="EMBL" id="CP051140">
    <property type="protein sequence ID" value="QIW97346.1"/>
    <property type="molecule type" value="Genomic_DNA"/>
</dbReference>
<evidence type="ECO:0000313" key="2">
    <source>
        <dbReference type="EMBL" id="QIW97346.1"/>
    </source>
</evidence>
<sequence>MRDWQFVRAGEQQEGPEHEERRGRMLETYNMRHFPVPPITSIHYDTVRRRLDLAQVEKRQLRGLLPYEGEDTASMQARNYAFDKEQVATTPKRVRTDEQLKHARIRIGQVRGDLPSDEYDTQEMRDERERKADVVVSEGAKRLHKQGVLQKTGELDH</sequence>
<feature type="compositionally biased region" description="Basic and acidic residues" evidence="1">
    <location>
        <begin position="122"/>
        <end position="133"/>
    </location>
</feature>
<reference evidence="2 3" key="1">
    <citation type="journal article" date="2016" name="Sci. Rep.">
        <title>Peltaster fructicola genome reveals evolution from an invasive phytopathogen to an ectophytic parasite.</title>
        <authorList>
            <person name="Xu C."/>
            <person name="Chen H."/>
            <person name="Gleason M.L."/>
            <person name="Xu J.R."/>
            <person name="Liu H."/>
            <person name="Zhang R."/>
            <person name="Sun G."/>
        </authorList>
    </citation>
    <scope>NUCLEOTIDE SEQUENCE [LARGE SCALE GENOMIC DNA]</scope>
    <source>
        <strain evidence="2 3">LNHT1506</strain>
    </source>
</reference>